<comment type="caution">
    <text evidence="1">The sequence shown here is derived from an EMBL/GenBank/DDBJ whole genome shotgun (WGS) entry which is preliminary data.</text>
</comment>
<evidence type="ECO:0000313" key="1">
    <source>
        <dbReference type="EMBL" id="PNR99243.1"/>
    </source>
</evidence>
<proteinExistence type="predicted"/>
<dbReference type="Proteomes" id="UP000236604">
    <property type="component" value="Unassembled WGS sequence"/>
</dbReference>
<dbReference type="AlphaFoldDB" id="A0A2K1P8X6"/>
<reference evidence="1 2" key="1">
    <citation type="submission" date="2013-12" db="EMBL/GenBank/DDBJ databases">
        <title>Comparative genomics of Petrotoga isolates.</title>
        <authorList>
            <person name="Nesbo C.L."/>
            <person name="Charchuk R."/>
            <person name="Chow K."/>
        </authorList>
    </citation>
    <scope>NUCLEOTIDE SEQUENCE [LARGE SCALE GENOMIC DNA]</scope>
    <source>
        <strain evidence="1 2">DSM 14811</strain>
    </source>
</reference>
<gene>
    <name evidence="1" type="ORF">X927_06265</name>
</gene>
<organism evidence="1 2">
    <name type="scientific">Petrotoga mexicana DSM 14811</name>
    <dbReference type="NCBI Taxonomy" id="1122954"/>
    <lineage>
        <taxon>Bacteria</taxon>
        <taxon>Thermotogati</taxon>
        <taxon>Thermotogota</taxon>
        <taxon>Thermotogae</taxon>
        <taxon>Petrotogales</taxon>
        <taxon>Petrotogaceae</taxon>
        <taxon>Petrotoga</taxon>
    </lineage>
</organism>
<sequence length="37" mass="4219">MGVGRGGFEVNFKISKISRAIFDNEPNNSWKKYDVDV</sequence>
<name>A0A2K1P8X6_9BACT</name>
<keyword evidence="2" id="KW-1185">Reference proteome</keyword>
<protein>
    <submittedName>
        <fullName evidence="1">Uncharacterized protein</fullName>
    </submittedName>
</protein>
<accession>A0A2K1P8X6</accession>
<dbReference type="EMBL" id="AZRN01000023">
    <property type="protein sequence ID" value="PNR99243.1"/>
    <property type="molecule type" value="Genomic_DNA"/>
</dbReference>
<evidence type="ECO:0000313" key="2">
    <source>
        <dbReference type="Proteomes" id="UP000236604"/>
    </source>
</evidence>